<evidence type="ECO:0000313" key="2">
    <source>
        <dbReference type="Proteomes" id="UP000036277"/>
    </source>
</evidence>
<name>A0A0J5FQG6_9GAMM</name>
<comment type="caution">
    <text evidence="1">The sequence shown here is derived from an EMBL/GenBank/DDBJ whole genome shotgun (WGS) entry which is preliminary data.</text>
</comment>
<evidence type="ECO:0000313" key="1">
    <source>
        <dbReference type="EMBL" id="KMJ44207.1"/>
    </source>
</evidence>
<proteinExistence type="predicted"/>
<dbReference type="PATRIC" id="fig|880157.4.peg.3330"/>
<reference evidence="1 2" key="1">
    <citation type="submission" date="2015-06" db="EMBL/GenBank/DDBJ databases">
        <title>Draft Whole-Genome Sequence of the Entomopathogenic Bacterium Xenorhabdus khoisanae.</title>
        <authorList>
            <person name="Naidoo S."/>
            <person name="Featherston J."/>
            <person name="Gray V.M."/>
        </authorList>
    </citation>
    <scope>NUCLEOTIDE SEQUENCE [LARGE SCALE GENOMIC DNA]</scope>
    <source>
        <strain evidence="1 2">MCB</strain>
    </source>
</reference>
<dbReference type="Proteomes" id="UP000036277">
    <property type="component" value="Unassembled WGS sequence"/>
</dbReference>
<protein>
    <submittedName>
        <fullName evidence="1">Uncharacterized protein</fullName>
    </submittedName>
</protein>
<organism evidence="1 2">
    <name type="scientific">Xenorhabdus khoisanae</name>
    <dbReference type="NCBI Taxonomy" id="880157"/>
    <lineage>
        <taxon>Bacteria</taxon>
        <taxon>Pseudomonadati</taxon>
        <taxon>Pseudomonadota</taxon>
        <taxon>Gammaproteobacteria</taxon>
        <taxon>Enterobacterales</taxon>
        <taxon>Morganellaceae</taxon>
        <taxon>Xenorhabdus</taxon>
    </lineage>
</organism>
<keyword evidence="2" id="KW-1185">Reference proteome</keyword>
<accession>A0A0J5FQG6</accession>
<dbReference type="AlphaFoldDB" id="A0A0J5FQG6"/>
<sequence>MILLYIKMSVAKTGKTIDLFRHPKVILQAMDHVITRKILIISSDTVKLLPYVINSAAIYI</sequence>
<dbReference type="EMBL" id="LFCV01000114">
    <property type="protein sequence ID" value="KMJ44207.1"/>
    <property type="molecule type" value="Genomic_DNA"/>
</dbReference>
<gene>
    <name evidence="1" type="ORF">AB204_15595</name>
</gene>